<dbReference type="Pfam" id="PF13920">
    <property type="entry name" value="zf-C3HC4_3"/>
    <property type="match status" value="1"/>
</dbReference>
<dbReference type="EMBL" id="AUPL01003540">
    <property type="protein sequence ID" value="ESL08752.1"/>
    <property type="molecule type" value="Genomic_DNA"/>
</dbReference>
<dbReference type="Pfam" id="PF03126">
    <property type="entry name" value="Plus-3"/>
    <property type="match status" value="1"/>
</dbReference>
<dbReference type="Proteomes" id="UP000031737">
    <property type="component" value="Unassembled WGS sequence"/>
</dbReference>
<reference evidence="2 3" key="1">
    <citation type="submission" date="2013-07" db="EMBL/GenBank/DDBJ databases">
        <authorList>
            <person name="Stoco P.H."/>
            <person name="Wagner G."/>
            <person name="Gerber A."/>
            <person name="Zaha A."/>
            <person name="Thompson C."/>
            <person name="Bartholomeu D.C."/>
            <person name="Luckemeyer D.D."/>
            <person name="Bahia D."/>
            <person name="Loreto E."/>
            <person name="Prestes E.B."/>
            <person name="Lima F.M."/>
            <person name="Rodrigues-Luiz G."/>
            <person name="Vallejo G.A."/>
            <person name="Filho J.F."/>
            <person name="Monteiro K.M."/>
            <person name="Tyler K.M."/>
            <person name="de Almeida L.G."/>
            <person name="Ortiz M.F."/>
            <person name="Siervo M.A."/>
            <person name="de Moraes M.H."/>
            <person name="Cunha O.L."/>
            <person name="Mendonca-Neto R."/>
            <person name="Silva R."/>
            <person name="Teixeira S.M."/>
            <person name="Murta S.M."/>
            <person name="Sincero T.C."/>
            <person name="Mendes T.A."/>
            <person name="Urmenyi T.P."/>
            <person name="Silva V.G."/>
            <person name="da Rocha W.D."/>
            <person name="Andersson B."/>
            <person name="Romanha A.J."/>
            <person name="Steindel M."/>
            <person name="de Vasconcelos A.T."/>
            <person name="Grisard E.C."/>
        </authorList>
    </citation>
    <scope>NUCLEOTIDE SEQUENCE [LARGE SCALE GENOMIC DNA]</scope>
    <source>
        <strain evidence="2 3">SC58</strain>
    </source>
</reference>
<organism evidence="2 3">
    <name type="scientific">Trypanosoma rangeli SC58</name>
    <dbReference type="NCBI Taxonomy" id="429131"/>
    <lineage>
        <taxon>Eukaryota</taxon>
        <taxon>Discoba</taxon>
        <taxon>Euglenozoa</taxon>
        <taxon>Kinetoplastea</taxon>
        <taxon>Metakinetoplastina</taxon>
        <taxon>Trypanosomatida</taxon>
        <taxon>Trypanosomatidae</taxon>
        <taxon>Trypanosoma</taxon>
        <taxon>Herpetosoma</taxon>
    </lineage>
</organism>
<dbReference type="FunFam" id="3.30.40.10:FF:000860">
    <property type="entry name" value="Plus-3 domain/Zinc finger"/>
    <property type="match status" value="1"/>
</dbReference>
<dbReference type="InterPro" id="IPR013083">
    <property type="entry name" value="Znf_RING/FYVE/PHD"/>
</dbReference>
<dbReference type="InterPro" id="IPR004343">
    <property type="entry name" value="Plus-3_dom"/>
</dbReference>
<name>A0A061J625_TRYRA</name>
<proteinExistence type="predicted"/>
<accession>A0A061J625</accession>
<evidence type="ECO:0000313" key="3">
    <source>
        <dbReference type="Proteomes" id="UP000031737"/>
    </source>
</evidence>
<dbReference type="SUPFAM" id="SSF159042">
    <property type="entry name" value="Plus3-like"/>
    <property type="match status" value="1"/>
</dbReference>
<dbReference type="Gene3D" id="3.30.40.10">
    <property type="entry name" value="Zinc/RING finger domain, C3HC4 (zinc finger)"/>
    <property type="match status" value="1"/>
</dbReference>
<feature type="domain" description="Plus3" evidence="1">
    <location>
        <begin position="17"/>
        <end position="162"/>
    </location>
</feature>
<evidence type="ECO:0000313" key="2">
    <source>
        <dbReference type="EMBL" id="ESL08752.1"/>
    </source>
</evidence>
<evidence type="ECO:0000259" key="1">
    <source>
        <dbReference type="PROSITE" id="PS51360"/>
    </source>
</evidence>
<protein>
    <recommendedName>
        <fullName evidence="1">Plus3 domain-containing protein</fullName>
    </recommendedName>
</protein>
<dbReference type="AlphaFoldDB" id="A0A061J625"/>
<dbReference type="PROSITE" id="PS51360">
    <property type="entry name" value="PLUS3"/>
    <property type="match status" value="1"/>
</dbReference>
<gene>
    <name evidence="2" type="ORF">TRSC58_03540</name>
</gene>
<comment type="caution">
    <text evidence="2">The sequence shown here is derived from an EMBL/GenBank/DDBJ whole genome shotgun (WGS) entry which is preliminary data.</text>
</comment>
<dbReference type="GO" id="GO:0003677">
    <property type="term" value="F:DNA binding"/>
    <property type="evidence" value="ECO:0007669"/>
    <property type="project" value="InterPro"/>
</dbReference>
<dbReference type="InterPro" id="IPR036128">
    <property type="entry name" value="Plus3-like_sf"/>
</dbReference>
<keyword evidence="3" id="KW-1185">Reference proteome</keyword>
<dbReference type="OrthoDB" id="1711136at2759"/>
<dbReference type="VEuPathDB" id="TriTrypDB:TRSC58_03540"/>
<dbReference type="Gene3D" id="3.90.70.200">
    <property type="entry name" value="Plus-3 domain"/>
    <property type="match status" value="1"/>
</dbReference>
<dbReference type="SMART" id="SM00719">
    <property type="entry name" value="Plus3"/>
    <property type="match status" value="1"/>
</dbReference>
<sequence length="294" mass="34267">MSDARQTDYLLDEHTPAPPLEFLLKLQLFRTALVNFIEWKNFEEVVRGCFVRVLLEMRSEDVRRDNSDHYYIACVKGARRGPKYSGFSADMASTEWHIVIELPPCFRATQNGNVVQLNSISNSPFRQSEYQQWVEMTREAGHSFMSMPQLQFRLDLLEEHKQQALTPEPRRKRCGEDPQTTERRERALHALREQIKAEVVNTHVQMPSISELQLCPLEQLQEVEREMLEMISRVRMTINERSKCMVCHRRLCTVICYPCKHQVLCKDCAEHILGKCPAPSCTISVQETFEAYTS</sequence>